<organism evidence="3 4">
    <name type="scientific">Conexibacter stalactiti</name>
    <dbReference type="NCBI Taxonomy" id="1940611"/>
    <lineage>
        <taxon>Bacteria</taxon>
        <taxon>Bacillati</taxon>
        <taxon>Actinomycetota</taxon>
        <taxon>Thermoleophilia</taxon>
        <taxon>Solirubrobacterales</taxon>
        <taxon>Conexibacteraceae</taxon>
        <taxon>Conexibacter</taxon>
    </lineage>
</organism>
<evidence type="ECO:0000313" key="4">
    <source>
        <dbReference type="Proteomes" id="UP001284601"/>
    </source>
</evidence>
<accession>A0ABU4HQ59</accession>
<dbReference type="PIRSF" id="PIRSF006425">
    <property type="entry name" value="UCP006425_WD40"/>
    <property type="match status" value="1"/>
</dbReference>
<reference evidence="4" key="1">
    <citation type="submission" date="2023-07" db="EMBL/GenBank/DDBJ databases">
        <title>Conexibacter stalactiti sp. nov., isolated from stalactites in a lava cave and emended description of the genus Conexibacter.</title>
        <authorList>
            <person name="Lee S.D."/>
        </authorList>
    </citation>
    <scope>NUCLEOTIDE SEQUENCE [LARGE SCALE GENOMIC DNA]</scope>
    <source>
        <strain evidence="4">KCTC 39840</strain>
    </source>
</reference>
<proteinExistence type="predicted"/>
<sequence length="619" mass="65319">MTSIGRGRIGGIAAALALLAGGGSAASAQAAAPTGLVAFSSCEELLGYAQANAPRIPRYDPSMPVAPSLPMPTTAPPPASPDMAAGGEALSEEPDFSGTNVQEEGVDEPDTVKTDGRRIFAIAEGRFVELDGRSDSPRVLGGLSLEGEDHQLLLRRGRAIVIAQVHASGPLEPVPATMGPAARASLSPAPRMPSQTLLTELDLGLTGRPRIVRNLRVEGMLRAARMVEGVVRLVVSSTPRGLADESARSEVGDWVPSYRVRNRRTGRNALRPVAACSQISHPQTYDGLGLLTVMTIDLDRGLTPADSDSILADVDTVYGTSDALYVTSTLPSSTESATLVHKFVTGADGQTTHRASGTIPGSLLSQWALSEQEGVLRAASTVSAWSAGAGNTSESFVTTYAERDGRLVELARVGGLGRGERIYAVRFIGDVGYVVTFRQVDPLYTLDLADPRRPRLLGELKIPGYSAYLHPVGEDLLLGVGQDATEQGMRTGAQVSLFDVSNLSAPRRVATAPLSGWASAVEQDHRAFLYWPRTRFAFVPTDGSSRDGTAAGDGGVGFRITRADGLKRVGAVRHPDGRQYGGGVDRSVVMGRRLLTLFDDGMLSSDLATLGDPRWVAFG</sequence>
<dbReference type="EMBL" id="JAWSTH010000032">
    <property type="protein sequence ID" value="MDW5595407.1"/>
    <property type="molecule type" value="Genomic_DNA"/>
</dbReference>
<gene>
    <name evidence="3" type="ORF">R7226_13745</name>
</gene>
<evidence type="ECO:0000256" key="1">
    <source>
        <dbReference type="SAM" id="MobiDB-lite"/>
    </source>
</evidence>
<feature type="chain" id="PRO_5046746969" evidence="2">
    <location>
        <begin position="31"/>
        <end position="619"/>
    </location>
</feature>
<dbReference type="Pfam" id="PF09826">
    <property type="entry name" value="Beta_propel"/>
    <property type="match status" value="1"/>
</dbReference>
<feature type="signal peptide" evidence="2">
    <location>
        <begin position="1"/>
        <end position="30"/>
    </location>
</feature>
<name>A0ABU4HQ59_9ACTN</name>
<evidence type="ECO:0000256" key="2">
    <source>
        <dbReference type="SAM" id="SignalP"/>
    </source>
</evidence>
<dbReference type="InterPro" id="IPR019198">
    <property type="entry name" value="Beta_propeller_containing"/>
</dbReference>
<keyword evidence="4" id="KW-1185">Reference proteome</keyword>
<feature type="region of interest" description="Disordered" evidence="1">
    <location>
        <begin position="173"/>
        <end position="192"/>
    </location>
</feature>
<dbReference type="Proteomes" id="UP001284601">
    <property type="component" value="Unassembled WGS sequence"/>
</dbReference>
<keyword evidence="2" id="KW-0732">Signal</keyword>
<feature type="compositionally biased region" description="Low complexity" evidence="1">
    <location>
        <begin position="180"/>
        <end position="192"/>
    </location>
</feature>
<protein>
    <submittedName>
        <fullName evidence="3">Beta-propeller domain-containing protein</fullName>
    </submittedName>
</protein>
<feature type="region of interest" description="Disordered" evidence="1">
    <location>
        <begin position="64"/>
        <end position="111"/>
    </location>
</feature>
<evidence type="ECO:0000313" key="3">
    <source>
        <dbReference type="EMBL" id="MDW5595407.1"/>
    </source>
</evidence>
<comment type="caution">
    <text evidence="3">The sequence shown here is derived from an EMBL/GenBank/DDBJ whole genome shotgun (WGS) entry which is preliminary data.</text>
</comment>
<feature type="compositionally biased region" description="Pro residues" evidence="1">
    <location>
        <begin position="67"/>
        <end position="80"/>
    </location>
</feature>
<dbReference type="RefSeq" id="WP_318597741.1">
    <property type="nucleotide sequence ID" value="NZ_JAWSTH010000032.1"/>
</dbReference>
<dbReference type="InterPro" id="IPR014441">
    <property type="entry name" value="UCP006425_b-propeller"/>
</dbReference>